<evidence type="ECO:0000259" key="4">
    <source>
        <dbReference type="Pfam" id="PF22124"/>
    </source>
</evidence>
<dbReference type="InterPro" id="IPR012341">
    <property type="entry name" value="6hp_glycosidase-like_sf"/>
</dbReference>
<dbReference type="FunFam" id="1.50.10.10:FF:000028">
    <property type="entry name" value="Alpha-L-fucosidase 2"/>
    <property type="match status" value="1"/>
</dbReference>
<evidence type="ECO:0000259" key="3">
    <source>
        <dbReference type="Pfam" id="PF21307"/>
    </source>
</evidence>
<organism evidence="5 6">
    <name type="scientific">Chitinophaga dinghuensis</name>
    <dbReference type="NCBI Taxonomy" id="1539050"/>
    <lineage>
        <taxon>Bacteria</taxon>
        <taxon>Pseudomonadati</taxon>
        <taxon>Bacteroidota</taxon>
        <taxon>Chitinophagia</taxon>
        <taxon>Chitinophagales</taxon>
        <taxon>Chitinophagaceae</taxon>
        <taxon>Chitinophaga</taxon>
    </lineage>
</organism>
<dbReference type="InterPro" id="IPR049053">
    <property type="entry name" value="AFCA-like_C"/>
</dbReference>
<dbReference type="Proteomes" id="UP000249819">
    <property type="component" value="Unassembled WGS sequence"/>
</dbReference>
<dbReference type="InterPro" id="IPR016518">
    <property type="entry name" value="Alpha-L-fucosidase"/>
</dbReference>
<keyword evidence="1" id="KW-0732">Signal</keyword>
<evidence type="ECO:0000259" key="2">
    <source>
        <dbReference type="Pfam" id="PF14498"/>
    </source>
</evidence>
<protein>
    <submittedName>
        <fullName evidence="5">Alpha-L-fucosidase 2</fullName>
    </submittedName>
</protein>
<sequence>MTRYFLSISLCLSALSLHAAPPDSLLKLWYKQPASQWVEALPLGNGRIGAMVFGGVQTEELQLNEATIWSGTPRNGNNPQAKELLPQVRQLLKEEKYMEADKLSREMLGKYSARYLTLGSLFLDNNITGNADAYHRELDLNTGISTVKFTANGVVYTRQTFISYPAQLLVMRITASKPGAVSFDTRFANQMPHANKVLDKAKHLVAMNGNCPSYVAARAYEKEQVVYGKGEDGSDPVSYAVYLQAKSKDGNITEDTAGIHVKNATDVVLLLSIGTSYTREGVRVDAAARAKAALDKAGSMQFAQLLSGHEKDYTNLFNRVALNLGDDGAGILPTDQRLKDYTAAGGNRDPQLTTLLYQYGRYLMISGSRNGGQAMNLQGLWNKELQPPWGSNYTININTEMNYWPSESANLSECTEPLFSFISLLAKNGRTTASVNYGAKGWTAHHNSDLWGMTNPAGGIDFKDPSGNPKWGIWPMGGAWLTRHLWEHYQYTGDKKFLASIYPQLEGACEFMLDWLIKDENGHWVTNPSTTPENNFRVDGKATGSVSIATTMDLSIIRDLFNNTILASKVLGKNPELANRLTKTLSEIYPFHAGQYGQLQEWYKDWDDPKDSHRHVSHLYGLFPGNFISPRHDATLSEAAKRSLLLRGDGGTGWSKSWKINWWARLEDGNHAYTMLNKQLFLAGGQTVSVADNSGGSYANLFDAHPPFQIDGNFGVTSGITEMLLQSHDGAIYLLPALPDAWPTGSVKGLKARGGFEVDMSWKDGQLTSATIRSTLGGNCRVRVQQPMKITGAKPATGENQNPFYTLAMKGKTEVKDASKLASLDLKQVYEYDLPTAGGKSYTITK</sequence>
<dbReference type="Pfam" id="PF22124">
    <property type="entry name" value="Glyco_hydro_95_cat"/>
    <property type="match status" value="1"/>
</dbReference>
<feature type="signal peptide" evidence="1">
    <location>
        <begin position="1"/>
        <end position="19"/>
    </location>
</feature>
<dbReference type="AlphaFoldDB" id="A0A327WHY5"/>
<feature type="domain" description="Alpha fucosidase A-like C-terminal" evidence="3">
    <location>
        <begin position="726"/>
        <end position="795"/>
    </location>
</feature>
<proteinExistence type="predicted"/>
<dbReference type="InterPro" id="IPR008928">
    <property type="entry name" value="6-hairpin_glycosidase_sf"/>
</dbReference>
<dbReference type="Pfam" id="PF14498">
    <property type="entry name" value="Glyco_hyd_65N_2"/>
    <property type="match status" value="1"/>
</dbReference>
<dbReference type="EMBL" id="QLMA01000001">
    <property type="protein sequence ID" value="RAJ87344.1"/>
    <property type="molecule type" value="Genomic_DNA"/>
</dbReference>
<dbReference type="RefSeq" id="WP_111590045.1">
    <property type="nucleotide sequence ID" value="NZ_QLMA01000001.1"/>
</dbReference>
<dbReference type="SUPFAM" id="SSF48208">
    <property type="entry name" value="Six-hairpin glycosidases"/>
    <property type="match status" value="1"/>
</dbReference>
<feature type="domain" description="Glycosyl hydrolase family 95 catalytic" evidence="4">
    <location>
        <begin position="302"/>
        <end position="724"/>
    </location>
</feature>
<dbReference type="OrthoDB" id="9768507at2"/>
<accession>A0A327WHY5</accession>
<evidence type="ECO:0000313" key="6">
    <source>
        <dbReference type="Proteomes" id="UP000249819"/>
    </source>
</evidence>
<dbReference type="PIRSF" id="PIRSF007663">
    <property type="entry name" value="UCP007663"/>
    <property type="match status" value="1"/>
</dbReference>
<dbReference type="InterPro" id="IPR054363">
    <property type="entry name" value="GH95_cat"/>
</dbReference>
<evidence type="ECO:0000256" key="1">
    <source>
        <dbReference type="SAM" id="SignalP"/>
    </source>
</evidence>
<evidence type="ECO:0000313" key="5">
    <source>
        <dbReference type="EMBL" id="RAJ87344.1"/>
    </source>
</evidence>
<name>A0A327WHY5_9BACT</name>
<keyword evidence="6" id="KW-1185">Reference proteome</keyword>
<dbReference type="PANTHER" id="PTHR31084:SF0">
    <property type="entry name" value="ALPHA-L-FUCOSIDASE 2"/>
    <property type="match status" value="1"/>
</dbReference>
<dbReference type="Pfam" id="PF21307">
    <property type="entry name" value="Glyco_hydro_95_C"/>
    <property type="match status" value="1"/>
</dbReference>
<dbReference type="GO" id="GO:0005975">
    <property type="term" value="P:carbohydrate metabolic process"/>
    <property type="evidence" value="ECO:0007669"/>
    <property type="project" value="InterPro"/>
</dbReference>
<dbReference type="InterPro" id="IPR013780">
    <property type="entry name" value="Glyco_hydro_b"/>
</dbReference>
<dbReference type="Gene3D" id="2.70.98.50">
    <property type="entry name" value="putative glycoside hydrolase family protein from bacillus halodurans"/>
    <property type="match status" value="1"/>
</dbReference>
<gene>
    <name evidence="5" type="ORF">CLV59_10193</name>
</gene>
<dbReference type="InterPro" id="IPR027414">
    <property type="entry name" value="GH95_N_dom"/>
</dbReference>
<dbReference type="Gene3D" id="2.60.40.1180">
    <property type="entry name" value="Golgi alpha-mannosidase II"/>
    <property type="match status" value="1"/>
</dbReference>
<reference evidence="5 6" key="1">
    <citation type="submission" date="2018-06" db="EMBL/GenBank/DDBJ databases">
        <title>Genomic Encyclopedia of Archaeal and Bacterial Type Strains, Phase II (KMG-II): from individual species to whole genera.</title>
        <authorList>
            <person name="Goeker M."/>
        </authorList>
    </citation>
    <scope>NUCLEOTIDE SEQUENCE [LARGE SCALE GENOMIC DNA]</scope>
    <source>
        <strain evidence="5 6">DSM 29821</strain>
    </source>
</reference>
<dbReference type="Gene3D" id="1.50.10.10">
    <property type="match status" value="1"/>
</dbReference>
<dbReference type="GO" id="GO:0004560">
    <property type="term" value="F:alpha-L-fucosidase activity"/>
    <property type="evidence" value="ECO:0007669"/>
    <property type="project" value="InterPro"/>
</dbReference>
<comment type="caution">
    <text evidence="5">The sequence shown here is derived from an EMBL/GenBank/DDBJ whole genome shotgun (WGS) entry which is preliminary data.</text>
</comment>
<feature type="domain" description="Glycosyl hydrolase family 95 N-terminal" evidence="2">
    <location>
        <begin position="28"/>
        <end position="278"/>
    </location>
</feature>
<dbReference type="PANTHER" id="PTHR31084">
    <property type="entry name" value="ALPHA-L-FUCOSIDASE 2"/>
    <property type="match status" value="1"/>
</dbReference>
<feature type="chain" id="PRO_5016267152" evidence="1">
    <location>
        <begin position="20"/>
        <end position="846"/>
    </location>
</feature>